<dbReference type="PANTHER" id="PTHR21650">
    <property type="entry name" value="MEMBRALIN/KINETOCHORE PROTEIN NUF2"/>
    <property type="match status" value="1"/>
</dbReference>
<dbReference type="EMBL" id="JBBWWR010000004">
    <property type="protein sequence ID" value="KAK8967685.1"/>
    <property type="molecule type" value="Genomic_DNA"/>
</dbReference>
<evidence type="ECO:0000313" key="3">
    <source>
        <dbReference type="Proteomes" id="UP001412067"/>
    </source>
</evidence>
<protein>
    <submittedName>
        <fullName evidence="2">Uncharacterized protein</fullName>
    </submittedName>
</protein>
<dbReference type="PANTHER" id="PTHR21650:SF4">
    <property type="entry name" value="MEMBRALIN"/>
    <property type="match status" value="1"/>
</dbReference>
<keyword evidence="1" id="KW-0812">Transmembrane</keyword>
<dbReference type="Proteomes" id="UP001412067">
    <property type="component" value="Unassembled WGS sequence"/>
</dbReference>
<reference evidence="2 3" key="1">
    <citation type="journal article" date="2022" name="Nat. Plants">
        <title>Genomes of leafy and leafless Platanthera orchids illuminate the evolution of mycoheterotrophy.</title>
        <authorList>
            <person name="Li M.H."/>
            <person name="Liu K.W."/>
            <person name="Li Z."/>
            <person name="Lu H.C."/>
            <person name="Ye Q.L."/>
            <person name="Zhang D."/>
            <person name="Wang J.Y."/>
            <person name="Li Y.F."/>
            <person name="Zhong Z.M."/>
            <person name="Liu X."/>
            <person name="Yu X."/>
            <person name="Liu D.K."/>
            <person name="Tu X.D."/>
            <person name="Liu B."/>
            <person name="Hao Y."/>
            <person name="Liao X.Y."/>
            <person name="Jiang Y.T."/>
            <person name="Sun W.H."/>
            <person name="Chen J."/>
            <person name="Chen Y.Q."/>
            <person name="Ai Y."/>
            <person name="Zhai J.W."/>
            <person name="Wu S.S."/>
            <person name="Zhou Z."/>
            <person name="Hsiao Y.Y."/>
            <person name="Wu W.L."/>
            <person name="Chen Y.Y."/>
            <person name="Lin Y.F."/>
            <person name="Hsu J.L."/>
            <person name="Li C.Y."/>
            <person name="Wang Z.W."/>
            <person name="Zhao X."/>
            <person name="Zhong W.Y."/>
            <person name="Ma X.K."/>
            <person name="Ma L."/>
            <person name="Huang J."/>
            <person name="Chen G.Z."/>
            <person name="Huang M.Z."/>
            <person name="Huang L."/>
            <person name="Peng D.H."/>
            <person name="Luo Y.B."/>
            <person name="Zou S.Q."/>
            <person name="Chen S.P."/>
            <person name="Lan S."/>
            <person name="Tsai W.C."/>
            <person name="Van de Peer Y."/>
            <person name="Liu Z.J."/>
        </authorList>
    </citation>
    <scope>NUCLEOTIDE SEQUENCE [LARGE SCALE GENOMIC DNA]</scope>
    <source>
        <strain evidence="2">Lor288</strain>
    </source>
</reference>
<evidence type="ECO:0000313" key="2">
    <source>
        <dbReference type="EMBL" id="KAK8967685.1"/>
    </source>
</evidence>
<gene>
    <name evidence="2" type="ORF">KSP40_PGU004341</name>
</gene>
<accession>A0ABR2MW41</accession>
<comment type="caution">
    <text evidence="2">The sequence shown here is derived from an EMBL/GenBank/DDBJ whole genome shotgun (WGS) entry which is preliminary data.</text>
</comment>
<keyword evidence="3" id="KW-1185">Reference proteome</keyword>
<name>A0ABR2MW41_9ASPA</name>
<keyword evidence="1" id="KW-1133">Transmembrane helix</keyword>
<evidence type="ECO:0000256" key="1">
    <source>
        <dbReference type="SAM" id="Phobius"/>
    </source>
</evidence>
<sequence length="238" mass="26777">MDPEQAFLRVHARLSGMLSQLLTPRIRMVLEYIYLAVAVALFCLLVVMHTNFVQQIVSAGLWTRNADYQNIVDFPEGSLIEGSNIPDVSGDESTILTAKFWSSWIGSSAWRSKLIFKSWKSDKETSFWRRTKHVFENGGHLWLIPSSADFVANNDPPIPSSASICRFRRQQRPIPLFSSSARPSPANSRIPVVSHPQCQLHSTTSPAPFCRQDRSIPYAAIVRPLAHLHQLCHSPANL</sequence>
<organism evidence="2 3">
    <name type="scientific">Platanthera guangdongensis</name>
    <dbReference type="NCBI Taxonomy" id="2320717"/>
    <lineage>
        <taxon>Eukaryota</taxon>
        <taxon>Viridiplantae</taxon>
        <taxon>Streptophyta</taxon>
        <taxon>Embryophyta</taxon>
        <taxon>Tracheophyta</taxon>
        <taxon>Spermatophyta</taxon>
        <taxon>Magnoliopsida</taxon>
        <taxon>Liliopsida</taxon>
        <taxon>Asparagales</taxon>
        <taxon>Orchidaceae</taxon>
        <taxon>Orchidoideae</taxon>
        <taxon>Orchideae</taxon>
        <taxon>Orchidinae</taxon>
        <taxon>Platanthera</taxon>
    </lineage>
</organism>
<proteinExistence type="predicted"/>
<feature type="transmembrane region" description="Helical" evidence="1">
    <location>
        <begin position="29"/>
        <end position="48"/>
    </location>
</feature>
<keyword evidence="1" id="KW-0472">Membrane</keyword>